<dbReference type="SUPFAM" id="SSF49464">
    <property type="entry name" value="Carboxypeptidase regulatory domain-like"/>
    <property type="match status" value="1"/>
</dbReference>
<evidence type="ECO:0000256" key="2">
    <source>
        <dbReference type="ARBA" id="ARBA00022448"/>
    </source>
</evidence>
<dbReference type="InterPro" id="IPR036942">
    <property type="entry name" value="Beta-barrel_TonB_sf"/>
</dbReference>
<feature type="signal peptide" evidence="8">
    <location>
        <begin position="1"/>
        <end position="34"/>
    </location>
</feature>
<evidence type="ECO:0000256" key="8">
    <source>
        <dbReference type="SAM" id="SignalP"/>
    </source>
</evidence>
<evidence type="ECO:0000256" key="1">
    <source>
        <dbReference type="ARBA" id="ARBA00004571"/>
    </source>
</evidence>
<dbReference type="InterPro" id="IPR008969">
    <property type="entry name" value="CarboxyPept-like_regulatory"/>
</dbReference>
<dbReference type="SUPFAM" id="SSF56935">
    <property type="entry name" value="Porins"/>
    <property type="match status" value="1"/>
</dbReference>
<comment type="similarity">
    <text evidence="7">Belongs to the TonB-dependent receptor family.</text>
</comment>
<keyword evidence="4 7" id="KW-0812">Transmembrane</keyword>
<gene>
    <name evidence="10" type="ORF">GCM10011383_19480</name>
</gene>
<protein>
    <submittedName>
        <fullName evidence="10">SusC/RagA family TonB-linked outer membrane protein</fullName>
    </submittedName>
</protein>
<dbReference type="PROSITE" id="PS52016">
    <property type="entry name" value="TONB_DEPENDENT_REC_3"/>
    <property type="match status" value="1"/>
</dbReference>
<dbReference type="EMBL" id="BMHT01000003">
    <property type="protein sequence ID" value="GGF08423.1"/>
    <property type="molecule type" value="Genomic_DNA"/>
</dbReference>
<dbReference type="InterPro" id="IPR023996">
    <property type="entry name" value="TonB-dep_OMP_SusC/RagA"/>
</dbReference>
<sequence length="1027" mass="111197">MNKRIPTTAHSPQKWSRRVILLLTVGLAPNLGWAQEAAPHAVSGRITADNGEALAGVAVTLKGTDAGTTTDANGRYTLTVPDDHSVLVICAVGYACRELPARRAGASHTLSPETQPLPTRQLVGYGTQVKSQVTGAIATVGDEQLHDVPVANSGQALQGRTPGVSVASASTAPGQNPVIRIRGNRSFSGGSDPLLVVDGVPFEGNLNDLNPDDITSVEALRDAAATAIYGGRGANGILLLTTRRGKEGAPQVSYSGYYGIKSTYGRYDLQNGQQYYNYRAEAYRAAGWDPNKVSNFLTTDERANYAAGRTTDYQSLLFQHGHLQNHNLGVSGGTVQTKYSVALGYYDETGIVPVQRFRRYSLRGTLDQQIGKRVNVGFSTLTASLRDDDPTANVLYNILTTSPLASPTDASGNPVLFPNGDQAGANPLTLYVPDAHRDERRRLRSFNSLYGQVNILKGLDYRANVGLDFRSEKGNSFYAANTPQRGGGRNAASRSTNEVFNLLLENVLTYSRTLGRHYFHATGLYSWQQSRAESTSAAATGVPNGAMGNPSLGSGGSQQWNITSLMSRLHYAYADRYSATFTYRNDGSSRLSPGSKHSGFFGAAAAWNLAQERFLMDHSWVSLLKLRASTGRVSSAVVSPYQTLGSLGSGSGGYYNYGSTGAVGVVPSGIPNLNLGWEYTTTLNGGLDFGLFQNRVTGSLDVYRQRSTDLLLSDALPSNSGYSSYVRSGGQVENRGLEFALTTVNVRTGRLSGFAWSTEWNFTVNREKVLDLGLRDANGNKISDIGNQRFLGQPLYAIYDYKKLGIWQTAEADQARRYGSKPGQVKVADVDGNGIINPADRQVIGAHQPRFEAGLTNRFRYKGFDLSVVALTRVGTTVADPVLFGPNYFTTNTGRRNQLNLNYWTPTNPSNDYPQPDQSSRSNEWPTYSSTLAYRDGTFIKVRSLDLGYTIPATWAGALHLTSARVYVQVQNPLIWTRDSYFRANKAIDPDALSYSYSTHFYTAGAAGAGGNYPVTRAFLAGVHLGF</sequence>
<evidence type="ECO:0000256" key="6">
    <source>
        <dbReference type="ARBA" id="ARBA00023237"/>
    </source>
</evidence>
<dbReference type="Gene3D" id="2.40.170.20">
    <property type="entry name" value="TonB-dependent receptor, beta-barrel domain"/>
    <property type="match status" value="1"/>
</dbReference>
<evidence type="ECO:0000313" key="11">
    <source>
        <dbReference type="Proteomes" id="UP000632273"/>
    </source>
</evidence>
<proteinExistence type="inferred from homology"/>
<dbReference type="InterPro" id="IPR012910">
    <property type="entry name" value="Plug_dom"/>
</dbReference>
<keyword evidence="8" id="KW-0732">Signal</keyword>
<keyword evidence="2 7" id="KW-0813">Transport</keyword>
<comment type="subcellular location">
    <subcellularLocation>
        <location evidence="1 7">Cell outer membrane</location>
        <topology evidence="1 7">Multi-pass membrane protein</topology>
    </subcellularLocation>
</comment>
<dbReference type="Gene3D" id="2.170.130.10">
    <property type="entry name" value="TonB-dependent receptor, plug domain"/>
    <property type="match status" value="1"/>
</dbReference>
<evidence type="ECO:0000256" key="5">
    <source>
        <dbReference type="ARBA" id="ARBA00023136"/>
    </source>
</evidence>
<name>A0ABQ1U1G7_9BACT</name>
<dbReference type="NCBIfam" id="TIGR04056">
    <property type="entry name" value="OMP_RagA_SusC"/>
    <property type="match status" value="1"/>
</dbReference>
<dbReference type="Pfam" id="PF07715">
    <property type="entry name" value="Plug"/>
    <property type="match status" value="1"/>
</dbReference>
<evidence type="ECO:0000256" key="4">
    <source>
        <dbReference type="ARBA" id="ARBA00022692"/>
    </source>
</evidence>
<feature type="chain" id="PRO_5047281978" evidence="8">
    <location>
        <begin position="35"/>
        <end position="1027"/>
    </location>
</feature>
<evidence type="ECO:0000256" key="7">
    <source>
        <dbReference type="PROSITE-ProRule" id="PRU01360"/>
    </source>
</evidence>
<accession>A0ABQ1U1G7</accession>
<keyword evidence="3 7" id="KW-1134">Transmembrane beta strand</keyword>
<comment type="caution">
    <text evidence="10">The sequence shown here is derived from an EMBL/GenBank/DDBJ whole genome shotgun (WGS) entry which is preliminary data.</text>
</comment>
<dbReference type="InterPro" id="IPR037066">
    <property type="entry name" value="Plug_dom_sf"/>
</dbReference>
<keyword evidence="5 7" id="KW-0472">Membrane</keyword>
<dbReference type="Proteomes" id="UP000632273">
    <property type="component" value="Unassembled WGS sequence"/>
</dbReference>
<reference evidence="11" key="1">
    <citation type="journal article" date="2019" name="Int. J. Syst. Evol. Microbiol.">
        <title>The Global Catalogue of Microorganisms (GCM) 10K type strain sequencing project: providing services to taxonomists for standard genome sequencing and annotation.</title>
        <authorList>
            <consortium name="The Broad Institute Genomics Platform"/>
            <consortium name="The Broad Institute Genome Sequencing Center for Infectious Disease"/>
            <person name="Wu L."/>
            <person name="Ma J."/>
        </authorList>
    </citation>
    <scope>NUCLEOTIDE SEQUENCE [LARGE SCALE GENOMIC DNA]</scope>
    <source>
        <strain evidence="11">CGMCC 1.15197</strain>
    </source>
</reference>
<keyword evidence="6 7" id="KW-0998">Cell outer membrane</keyword>
<dbReference type="InterPro" id="IPR039426">
    <property type="entry name" value="TonB-dep_rcpt-like"/>
</dbReference>
<dbReference type="RefSeq" id="WP_188813574.1">
    <property type="nucleotide sequence ID" value="NZ_BMHT01000003.1"/>
</dbReference>
<evidence type="ECO:0000313" key="10">
    <source>
        <dbReference type="EMBL" id="GGF08423.1"/>
    </source>
</evidence>
<evidence type="ECO:0000256" key="3">
    <source>
        <dbReference type="ARBA" id="ARBA00022452"/>
    </source>
</evidence>
<feature type="domain" description="TonB-dependent receptor plug" evidence="9">
    <location>
        <begin position="130"/>
        <end position="237"/>
    </location>
</feature>
<organism evidence="10 11">
    <name type="scientific">Hymenobacter cavernae</name>
    <dbReference type="NCBI Taxonomy" id="2044852"/>
    <lineage>
        <taxon>Bacteria</taxon>
        <taxon>Pseudomonadati</taxon>
        <taxon>Bacteroidota</taxon>
        <taxon>Cytophagia</taxon>
        <taxon>Cytophagales</taxon>
        <taxon>Hymenobacteraceae</taxon>
        <taxon>Hymenobacter</taxon>
    </lineage>
</organism>
<dbReference type="Pfam" id="PF13715">
    <property type="entry name" value="CarbopepD_reg_2"/>
    <property type="match status" value="1"/>
</dbReference>
<dbReference type="Gene3D" id="2.60.40.1120">
    <property type="entry name" value="Carboxypeptidase-like, regulatory domain"/>
    <property type="match status" value="1"/>
</dbReference>
<keyword evidence="11" id="KW-1185">Reference proteome</keyword>
<evidence type="ECO:0000259" key="9">
    <source>
        <dbReference type="Pfam" id="PF07715"/>
    </source>
</evidence>